<keyword evidence="7" id="KW-0732">Signal</keyword>
<keyword evidence="4" id="KW-0720">Serine protease</keyword>
<keyword evidence="10" id="KW-1185">Reference proteome</keyword>
<evidence type="ECO:0000256" key="2">
    <source>
        <dbReference type="ARBA" id="ARBA00022696"/>
    </source>
</evidence>
<evidence type="ECO:0000256" key="5">
    <source>
        <dbReference type="ARBA" id="ARBA00023084"/>
    </source>
</evidence>
<keyword evidence="2" id="KW-0356">Hemostasis</keyword>
<comment type="caution">
    <text evidence="9">The sequence shown here is derived from an EMBL/GenBank/DDBJ whole genome shotgun (WGS) entry which is preliminary data.</text>
</comment>
<proteinExistence type="predicted"/>
<protein>
    <submittedName>
        <fullName evidence="9">Vitamin K-dependent protein C</fullName>
    </submittedName>
</protein>
<name>A0AAV6PME7_SOLSE</name>
<evidence type="ECO:0000256" key="1">
    <source>
        <dbReference type="ARBA" id="ARBA00022670"/>
    </source>
</evidence>
<dbReference type="FunFam" id="4.10.740.10:FF:000001">
    <property type="entry name" value="vitamin K-dependent protein S"/>
    <property type="match status" value="1"/>
</dbReference>
<dbReference type="AlphaFoldDB" id="A0AAV6PME7"/>
<feature type="non-terminal residue" evidence="9">
    <location>
        <position position="77"/>
    </location>
</feature>
<evidence type="ECO:0000313" key="10">
    <source>
        <dbReference type="Proteomes" id="UP000693946"/>
    </source>
</evidence>
<dbReference type="Proteomes" id="UP000693946">
    <property type="component" value="Unassembled WGS sequence"/>
</dbReference>
<dbReference type="GO" id="GO:0008236">
    <property type="term" value="F:serine-type peptidase activity"/>
    <property type="evidence" value="ECO:0007669"/>
    <property type="project" value="UniProtKB-KW"/>
</dbReference>
<dbReference type="Pfam" id="PF00594">
    <property type="entry name" value="Gla"/>
    <property type="match status" value="1"/>
</dbReference>
<evidence type="ECO:0000256" key="4">
    <source>
        <dbReference type="ARBA" id="ARBA00022825"/>
    </source>
</evidence>
<feature type="domain" description="Gla" evidence="8">
    <location>
        <begin position="40"/>
        <end position="77"/>
    </location>
</feature>
<dbReference type="PROSITE" id="PS50998">
    <property type="entry name" value="GLA_2"/>
    <property type="match status" value="1"/>
</dbReference>
<dbReference type="GO" id="GO:0005509">
    <property type="term" value="F:calcium ion binding"/>
    <property type="evidence" value="ECO:0007669"/>
    <property type="project" value="InterPro"/>
</dbReference>
<dbReference type="EMBL" id="JAGKHQ010000522">
    <property type="protein sequence ID" value="KAG7467716.1"/>
    <property type="molecule type" value="Genomic_DNA"/>
</dbReference>
<evidence type="ECO:0000259" key="8">
    <source>
        <dbReference type="PROSITE" id="PS50998"/>
    </source>
</evidence>
<sequence length="77" mass="8805">MSRQLVCVCFVAVALWSVSVLSVSVFSDPSHAHMLLRSRRANSFLEELKPASMERECVEEKCDFEEAQEIFHTREAT</sequence>
<evidence type="ECO:0000313" key="9">
    <source>
        <dbReference type="EMBL" id="KAG7467716.1"/>
    </source>
</evidence>
<dbReference type="PANTHER" id="PTHR24278:SF0">
    <property type="entry name" value="VITAMIN K-DEPENDENT PROTEIN C"/>
    <property type="match status" value="1"/>
</dbReference>
<dbReference type="PANTHER" id="PTHR24278">
    <property type="entry name" value="COAGULATION FACTOR"/>
    <property type="match status" value="1"/>
</dbReference>
<evidence type="ECO:0000256" key="6">
    <source>
        <dbReference type="ARBA" id="ARBA00023157"/>
    </source>
</evidence>
<dbReference type="InterPro" id="IPR000294">
    <property type="entry name" value="GLA_domain"/>
</dbReference>
<organism evidence="9 10">
    <name type="scientific">Solea senegalensis</name>
    <name type="common">Senegalese sole</name>
    <dbReference type="NCBI Taxonomy" id="28829"/>
    <lineage>
        <taxon>Eukaryota</taxon>
        <taxon>Metazoa</taxon>
        <taxon>Chordata</taxon>
        <taxon>Craniata</taxon>
        <taxon>Vertebrata</taxon>
        <taxon>Euteleostomi</taxon>
        <taxon>Actinopterygii</taxon>
        <taxon>Neopterygii</taxon>
        <taxon>Teleostei</taxon>
        <taxon>Neoteleostei</taxon>
        <taxon>Acanthomorphata</taxon>
        <taxon>Carangaria</taxon>
        <taxon>Pleuronectiformes</taxon>
        <taxon>Pleuronectoidei</taxon>
        <taxon>Soleidae</taxon>
        <taxon>Solea</taxon>
    </lineage>
</organism>
<dbReference type="GO" id="GO:0005615">
    <property type="term" value="C:extracellular space"/>
    <property type="evidence" value="ECO:0007669"/>
    <property type="project" value="TreeGrafter"/>
</dbReference>
<gene>
    <name evidence="9" type="ORF">JOB18_037370</name>
</gene>
<feature type="chain" id="PRO_5043921895" evidence="7">
    <location>
        <begin position="23"/>
        <end position="77"/>
    </location>
</feature>
<evidence type="ECO:0000256" key="3">
    <source>
        <dbReference type="ARBA" id="ARBA00022801"/>
    </source>
</evidence>
<reference evidence="9 10" key="1">
    <citation type="journal article" date="2021" name="Sci. Rep.">
        <title>Chromosome anchoring in Senegalese sole (Solea senegalensis) reveals sex-associated markers and genome rearrangements in flatfish.</title>
        <authorList>
            <person name="Guerrero-Cozar I."/>
            <person name="Gomez-Garrido J."/>
            <person name="Berbel C."/>
            <person name="Martinez-Blanch J.F."/>
            <person name="Alioto T."/>
            <person name="Claros M.G."/>
            <person name="Gagnaire P.A."/>
            <person name="Manchado M."/>
        </authorList>
    </citation>
    <scope>NUCLEOTIDE SEQUENCE [LARGE SCALE GENOMIC DNA]</scope>
    <source>
        <strain evidence="9">Sse05_10M</strain>
    </source>
</reference>
<keyword evidence="5" id="KW-0094">Blood coagulation</keyword>
<dbReference type="GO" id="GO:0007596">
    <property type="term" value="P:blood coagulation"/>
    <property type="evidence" value="ECO:0007669"/>
    <property type="project" value="UniProtKB-KW"/>
</dbReference>
<keyword evidence="6" id="KW-1015">Disulfide bond</keyword>
<dbReference type="SMART" id="SM00069">
    <property type="entry name" value="GLA"/>
    <property type="match status" value="1"/>
</dbReference>
<keyword evidence="3" id="KW-0378">Hydrolase</keyword>
<feature type="signal peptide" evidence="7">
    <location>
        <begin position="1"/>
        <end position="22"/>
    </location>
</feature>
<dbReference type="GO" id="GO:0006508">
    <property type="term" value="P:proteolysis"/>
    <property type="evidence" value="ECO:0007669"/>
    <property type="project" value="UniProtKB-KW"/>
</dbReference>
<dbReference type="InterPro" id="IPR050442">
    <property type="entry name" value="Peptidase_S1_coag_factors"/>
</dbReference>
<keyword evidence="1" id="KW-0645">Protease</keyword>
<accession>A0AAV6PME7</accession>
<evidence type="ECO:0000256" key="7">
    <source>
        <dbReference type="SAM" id="SignalP"/>
    </source>
</evidence>